<sequence length="279" mass="33370">MIKLKTLLGSLILLTLLSGCAEGWLYKNPRFVVAWYIDDYVDLNKQQQQMLNEQLNALQLWHQNQELPLYIDHLSELETWSQQGIQSSDVIQHGQRFNQHWHRFVERIAPKLYALGLSLSPQQHAELFANINAKYQEREAEYLEQTQQQRQEENYDKIVEQAQKWMGELNSQQLEEIERLQSQLRPTQHAWMTFRKQRTQALEKLLQQAYSSENQQQFIQLMIYDESKLSPQLQADLAFNRTQWQQSITAVIQAAKPEQRQHLKEQFAIWRERFEDWVS</sequence>
<gene>
    <name evidence="1" type="ORF">DBZ36_18495</name>
</gene>
<keyword evidence="2" id="KW-1185">Reference proteome</keyword>
<dbReference type="Pfam" id="PF19795">
    <property type="entry name" value="DUF6279"/>
    <property type="match status" value="1"/>
</dbReference>
<evidence type="ECO:0008006" key="3">
    <source>
        <dbReference type="Google" id="ProtNLM"/>
    </source>
</evidence>
<accession>A0A420E6Q2</accession>
<proteinExistence type="predicted"/>
<reference evidence="1 2" key="1">
    <citation type="submission" date="2018-09" db="EMBL/GenBank/DDBJ databases">
        <authorList>
            <person name="Wang Z."/>
        </authorList>
    </citation>
    <scope>NUCLEOTIDE SEQUENCE [LARGE SCALE GENOMIC DNA]</scope>
    <source>
        <strain evidence="1 2">ALS 81</strain>
    </source>
</reference>
<dbReference type="PIRSF" id="PIRSF028200">
    <property type="entry name" value="UCP028200"/>
    <property type="match status" value="1"/>
</dbReference>
<evidence type="ECO:0000313" key="2">
    <source>
        <dbReference type="Proteomes" id="UP000286482"/>
    </source>
</evidence>
<protein>
    <recommendedName>
        <fullName evidence="3">Lipoprotein</fullName>
    </recommendedName>
</protein>
<dbReference type="EMBL" id="RAQO01000010">
    <property type="protein sequence ID" value="RKF13761.1"/>
    <property type="molecule type" value="Genomic_DNA"/>
</dbReference>
<organism evidence="1 2">
    <name type="scientific">Alginatibacterium sediminis</name>
    <dbReference type="NCBI Taxonomy" id="2164068"/>
    <lineage>
        <taxon>Bacteria</taxon>
        <taxon>Pseudomonadati</taxon>
        <taxon>Pseudomonadota</taxon>
        <taxon>Gammaproteobacteria</taxon>
        <taxon>Alteromonadales</taxon>
        <taxon>Alteromonadaceae</taxon>
        <taxon>Alginatibacterium</taxon>
    </lineage>
</organism>
<name>A0A420E6Q2_9ALTE</name>
<dbReference type="RefSeq" id="WP_120356471.1">
    <property type="nucleotide sequence ID" value="NZ_RAQO01000010.1"/>
</dbReference>
<comment type="caution">
    <text evidence="1">The sequence shown here is derived from an EMBL/GenBank/DDBJ whole genome shotgun (WGS) entry which is preliminary data.</text>
</comment>
<dbReference type="PROSITE" id="PS51257">
    <property type="entry name" value="PROKAR_LIPOPROTEIN"/>
    <property type="match status" value="1"/>
</dbReference>
<dbReference type="OrthoDB" id="5767052at2"/>
<dbReference type="InterPro" id="IPR016875">
    <property type="entry name" value="UCP028200"/>
</dbReference>
<evidence type="ECO:0000313" key="1">
    <source>
        <dbReference type="EMBL" id="RKF13761.1"/>
    </source>
</evidence>
<dbReference type="AlphaFoldDB" id="A0A420E6Q2"/>
<dbReference type="Proteomes" id="UP000286482">
    <property type="component" value="Unassembled WGS sequence"/>
</dbReference>